<proteinExistence type="inferred from homology"/>
<feature type="compositionally biased region" description="Basic and acidic residues" evidence="6">
    <location>
        <begin position="789"/>
        <end position="804"/>
    </location>
</feature>
<keyword evidence="3" id="KW-0227">DNA damage</keyword>
<dbReference type="Pfam" id="PF10403">
    <property type="entry name" value="BHD_1"/>
    <property type="match status" value="1"/>
</dbReference>
<dbReference type="InterPro" id="IPR036985">
    <property type="entry name" value="Transglutaminase-like_sf"/>
</dbReference>
<dbReference type="Gene3D" id="2.20.20.110">
    <property type="entry name" value="Rad4, beta-hairpin domain BHD1"/>
    <property type="match status" value="1"/>
</dbReference>
<feature type="region of interest" description="Disordered" evidence="6">
    <location>
        <begin position="1"/>
        <end position="93"/>
    </location>
</feature>
<dbReference type="InterPro" id="IPR018328">
    <property type="entry name" value="Rad4_beta-hairpin_dom3"/>
</dbReference>
<dbReference type="GO" id="GO:0006298">
    <property type="term" value="P:mismatch repair"/>
    <property type="evidence" value="ECO:0007669"/>
    <property type="project" value="TreeGrafter"/>
</dbReference>
<dbReference type="SUPFAM" id="SSF54001">
    <property type="entry name" value="Cysteine proteinases"/>
    <property type="match status" value="1"/>
</dbReference>
<evidence type="ECO:0000313" key="10">
    <source>
        <dbReference type="EMBL" id="KAG2218914.1"/>
    </source>
</evidence>
<dbReference type="SMART" id="SM01032">
    <property type="entry name" value="BHD_3"/>
    <property type="match status" value="1"/>
</dbReference>
<dbReference type="Gene3D" id="3.90.260.10">
    <property type="entry name" value="Transglutaminase-like"/>
    <property type="match status" value="1"/>
</dbReference>
<feature type="compositionally biased region" description="Low complexity" evidence="6">
    <location>
        <begin position="36"/>
        <end position="53"/>
    </location>
</feature>
<feature type="domain" description="Rad4 beta-hairpin" evidence="9">
    <location>
        <begin position="655"/>
        <end position="729"/>
    </location>
</feature>
<evidence type="ECO:0000259" key="9">
    <source>
        <dbReference type="SMART" id="SM01032"/>
    </source>
</evidence>
<dbReference type="OrthoDB" id="300780at2759"/>
<evidence type="ECO:0000256" key="2">
    <source>
        <dbReference type="ARBA" id="ARBA00009525"/>
    </source>
</evidence>
<comment type="subcellular location">
    <subcellularLocation>
        <location evidence="1">Nucleus</location>
    </subcellularLocation>
</comment>
<evidence type="ECO:0000259" key="8">
    <source>
        <dbReference type="SMART" id="SM01031"/>
    </source>
</evidence>
<feature type="region of interest" description="Disordered" evidence="6">
    <location>
        <begin position="110"/>
        <end position="151"/>
    </location>
</feature>
<dbReference type="PANTHER" id="PTHR12135">
    <property type="entry name" value="DNA REPAIR PROTEIN XP-C / RAD4"/>
    <property type="match status" value="1"/>
</dbReference>
<feature type="region of interest" description="Disordered" evidence="6">
    <location>
        <begin position="364"/>
        <end position="386"/>
    </location>
</feature>
<dbReference type="SMART" id="SM01030">
    <property type="entry name" value="BHD_1"/>
    <property type="match status" value="1"/>
</dbReference>
<evidence type="ECO:0008006" key="12">
    <source>
        <dbReference type="Google" id="ProtNLM"/>
    </source>
</evidence>
<evidence type="ECO:0000256" key="1">
    <source>
        <dbReference type="ARBA" id="ARBA00004123"/>
    </source>
</evidence>
<dbReference type="Proteomes" id="UP000646827">
    <property type="component" value="Unassembled WGS sequence"/>
</dbReference>
<keyword evidence="4" id="KW-0234">DNA repair</keyword>
<feature type="compositionally biased region" description="Low complexity" evidence="6">
    <location>
        <begin position="773"/>
        <end position="785"/>
    </location>
</feature>
<keyword evidence="5" id="KW-0539">Nucleus</keyword>
<evidence type="ECO:0000256" key="3">
    <source>
        <dbReference type="ARBA" id="ARBA00022763"/>
    </source>
</evidence>
<feature type="compositionally biased region" description="Basic residues" evidence="6">
    <location>
        <begin position="21"/>
        <end position="30"/>
    </location>
</feature>
<feature type="compositionally biased region" description="Basic and acidic residues" evidence="6">
    <location>
        <begin position="374"/>
        <end position="386"/>
    </location>
</feature>
<protein>
    <recommendedName>
        <fullName evidence="12">Xeroderma pigmentosum group C-complementing protein</fullName>
    </recommendedName>
</protein>
<dbReference type="InterPro" id="IPR018325">
    <property type="entry name" value="Rad4/PNGase_transGLS-fold"/>
</dbReference>
<evidence type="ECO:0000256" key="5">
    <source>
        <dbReference type="ARBA" id="ARBA00023242"/>
    </source>
</evidence>
<dbReference type="GO" id="GO:0005737">
    <property type="term" value="C:cytoplasm"/>
    <property type="evidence" value="ECO:0007669"/>
    <property type="project" value="TreeGrafter"/>
</dbReference>
<reference evidence="10 11" key="1">
    <citation type="submission" date="2020-12" db="EMBL/GenBank/DDBJ databases">
        <title>Metabolic potential, ecology and presence of endohyphal bacteria is reflected in genomic diversity of Mucoromycotina.</title>
        <authorList>
            <person name="Muszewska A."/>
            <person name="Okrasinska A."/>
            <person name="Steczkiewicz K."/>
            <person name="Drgas O."/>
            <person name="Orlowska M."/>
            <person name="Perlinska-Lenart U."/>
            <person name="Aleksandrzak-Piekarczyk T."/>
            <person name="Szatraj K."/>
            <person name="Zielenkiewicz U."/>
            <person name="Pilsyk S."/>
            <person name="Malc E."/>
            <person name="Mieczkowski P."/>
            <person name="Kruszewska J.S."/>
            <person name="Biernat P."/>
            <person name="Pawlowska J."/>
        </authorList>
    </citation>
    <scope>NUCLEOTIDE SEQUENCE [LARGE SCALE GENOMIC DNA]</scope>
    <source>
        <strain evidence="10 11">CBS 142.35</strain>
    </source>
</reference>
<dbReference type="Pfam" id="PF10405">
    <property type="entry name" value="BHD_3"/>
    <property type="match status" value="1"/>
</dbReference>
<organism evidence="10 11">
    <name type="scientific">Circinella minor</name>
    <dbReference type="NCBI Taxonomy" id="1195481"/>
    <lineage>
        <taxon>Eukaryota</taxon>
        <taxon>Fungi</taxon>
        <taxon>Fungi incertae sedis</taxon>
        <taxon>Mucoromycota</taxon>
        <taxon>Mucoromycotina</taxon>
        <taxon>Mucoromycetes</taxon>
        <taxon>Mucorales</taxon>
        <taxon>Lichtheimiaceae</taxon>
        <taxon>Circinella</taxon>
    </lineage>
</organism>
<dbReference type="GO" id="GO:0000111">
    <property type="term" value="C:nucleotide-excision repair factor 2 complex"/>
    <property type="evidence" value="ECO:0007669"/>
    <property type="project" value="TreeGrafter"/>
</dbReference>
<dbReference type="InterPro" id="IPR018327">
    <property type="entry name" value="BHD_2"/>
</dbReference>
<dbReference type="InterPro" id="IPR004583">
    <property type="entry name" value="DNA_repair_Rad4"/>
</dbReference>
<dbReference type="Pfam" id="PF10404">
    <property type="entry name" value="BHD_2"/>
    <property type="match status" value="1"/>
</dbReference>
<dbReference type="InterPro" id="IPR038765">
    <property type="entry name" value="Papain-like_cys_pep_sf"/>
</dbReference>
<comment type="similarity">
    <text evidence="2">Belongs to the XPC family.</text>
</comment>
<feature type="compositionally biased region" description="Polar residues" evidence="6">
    <location>
        <begin position="8"/>
        <end position="19"/>
    </location>
</feature>
<dbReference type="GO" id="GO:0003684">
    <property type="term" value="F:damaged DNA binding"/>
    <property type="evidence" value="ECO:0007669"/>
    <property type="project" value="InterPro"/>
</dbReference>
<dbReference type="FunFam" id="3.30.70.2460:FF:000001">
    <property type="entry name" value="DNA repair protein Rad4 family"/>
    <property type="match status" value="1"/>
</dbReference>
<dbReference type="InterPro" id="IPR018326">
    <property type="entry name" value="Rad4_beta-hairpin_dom1"/>
</dbReference>
<name>A0A8H7RXM2_9FUNG</name>
<dbReference type="GO" id="GO:0006289">
    <property type="term" value="P:nucleotide-excision repair"/>
    <property type="evidence" value="ECO:0007669"/>
    <property type="project" value="InterPro"/>
</dbReference>
<dbReference type="InterPro" id="IPR042488">
    <property type="entry name" value="Rad4_BHD3_sf"/>
</dbReference>
<dbReference type="SMART" id="SM01031">
    <property type="entry name" value="BHD_2"/>
    <property type="match status" value="1"/>
</dbReference>
<dbReference type="AlphaFoldDB" id="A0A8H7RXM2"/>
<keyword evidence="11" id="KW-1185">Reference proteome</keyword>
<dbReference type="Gene3D" id="3.30.70.2460">
    <property type="entry name" value="Rad4, beta-hairpin domain BHD3"/>
    <property type="match status" value="1"/>
</dbReference>
<feature type="domain" description="Rad4 beta-hairpin" evidence="7">
    <location>
        <begin position="533"/>
        <end position="584"/>
    </location>
</feature>
<accession>A0A8H7RXM2</accession>
<evidence type="ECO:0000259" key="7">
    <source>
        <dbReference type="SMART" id="SM01030"/>
    </source>
</evidence>
<feature type="compositionally biased region" description="Basic and acidic residues" evidence="6">
    <location>
        <begin position="66"/>
        <end position="79"/>
    </location>
</feature>
<feature type="compositionally biased region" description="Acidic residues" evidence="6">
    <location>
        <begin position="127"/>
        <end position="149"/>
    </location>
</feature>
<dbReference type="PANTHER" id="PTHR12135:SF0">
    <property type="entry name" value="DNA REPAIR PROTEIN COMPLEMENTING XP-C CELLS"/>
    <property type="match status" value="1"/>
</dbReference>
<feature type="region of interest" description="Disordered" evidence="6">
    <location>
        <begin position="769"/>
        <end position="845"/>
    </location>
</feature>
<feature type="domain" description="Rad4 beta-hairpin" evidence="8">
    <location>
        <begin position="586"/>
        <end position="648"/>
    </location>
</feature>
<comment type="caution">
    <text evidence="10">The sequence shown here is derived from an EMBL/GenBank/DDBJ whole genome shotgun (WGS) entry which is preliminary data.</text>
</comment>
<sequence>MPKRGTKRSINNKDQQENQASKRRATRSSTRKTESIAESSSQSSPRRSSTTTNNKRRQKSPVKIVNDNRRSTNEVDSNSRIKKQKGKQLAHNQADLAEEFMEVEEHDAKGLLEENSSRLSLSSAAATDEDEDEDEDSDMDDTIDWEDVQVPDTIDKSIKETELPATQGEPQYKDVEVVFEAPRAVLKKSKWQNEYERNLREVIHHTHVMFLIGHFMIRNGWCASKEVQAVCLSVIPDHIQKQCEKKDESEKSFEKSVKWLMTWWKEYFTLVGTGLRTRAYKEYEFLNDVDLIEEDNNSIKELLEKRDMMDGEEIQTATDFVDKLVSKEGFRDTSAELFVAILRALSFDTRLVCSLQPVPYRIPSAKQAQSSAQKTEDTPEKPNEKLRFPIRGPRIKLESDPTTVDQELKAPNAKPPTVWAEVYNPYTEQWICVDPIRGSYNKRKSMQPGTGDRRNIMSIVLAFSSDLDGCIDVTRRYAANMAKSLRLREKELTKREKEGGFKSWWEGLYNVIQRKKWGRREMQEQDELEKLNTREPMPTSIGEFNNHPLYALERHLKKFEVLVSKDQVLGHIRGEAIYPRSSVKTVHTPETWMKQGRVIKDGEQPVKHVNARAVTMEKRRAQELAKQEGETLKVACYGEWQTEAYRPSPVVDGIVPKNAFGRVDLFTPEMLPPGAAHIPINGIAKIARKLGINYAEATVDFEFVKRRSVPVSLGIVVAKENEQMLLEAWEEHEHAESTKAIKKQEKEVYGRWRKLILGTLIKARLERDYGNGTTSSTATTTVSSAIPEVEPKTKTTTDYHKETQWRQPINRKQTQRDRQGISNGGFMPDNDLPAAGGFLPDEEDD</sequence>
<evidence type="ECO:0000313" key="11">
    <source>
        <dbReference type="Proteomes" id="UP000646827"/>
    </source>
</evidence>
<evidence type="ECO:0000256" key="4">
    <source>
        <dbReference type="ARBA" id="ARBA00023204"/>
    </source>
</evidence>
<dbReference type="GO" id="GO:0003697">
    <property type="term" value="F:single-stranded DNA binding"/>
    <property type="evidence" value="ECO:0007669"/>
    <property type="project" value="TreeGrafter"/>
</dbReference>
<evidence type="ECO:0000256" key="6">
    <source>
        <dbReference type="SAM" id="MobiDB-lite"/>
    </source>
</evidence>
<dbReference type="GO" id="GO:0071942">
    <property type="term" value="C:XPC complex"/>
    <property type="evidence" value="ECO:0007669"/>
    <property type="project" value="TreeGrafter"/>
</dbReference>
<dbReference type="EMBL" id="JAEPRB010000204">
    <property type="protein sequence ID" value="KAG2218914.1"/>
    <property type="molecule type" value="Genomic_DNA"/>
</dbReference>
<gene>
    <name evidence="10" type="ORF">INT45_007815</name>
</gene>
<dbReference type="Pfam" id="PF03835">
    <property type="entry name" value="Rad4"/>
    <property type="match status" value="1"/>
</dbReference>